<organism evidence="6 7">
    <name type="scientific">Paenibacillus beijingensis</name>
    <dbReference type="NCBI Taxonomy" id="1126833"/>
    <lineage>
        <taxon>Bacteria</taxon>
        <taxon>Bacillati</taxon>
        <taxon>Bacillota</taxon>
        <taxon>Bacilli</taxon>
        <taxon>Bacillales</taxon>
        <taxon>Paenibacillaceae</taxon>
        <taxon>Paenibacillus</taxon>
    </lineage>
</organism>
<evidence type="ECO:0000256" key="2">
    <source>
        <dbReference type="ARBA" id="ARBA00022448"/>
    </source>
</evidence>
<keyword evidence="7" id="KW-1185">Reference proteome</keyword>
<dbReference type="GO" id="GO:0016887">
    <property type="term" value="F:ATP hydrolysis activity"/>
    <property type="evidence" value="ECO:0007669"/>
    <property type="project" value="InterPro"/>
</dbReference>
<comment type="similarity">
    <text evidence="1">Belongs to the ABC transporter superfamily.</text>
</comment>
<dbReference type="NCBIfam" id="TIGR01727">
    <property type="entry name" value="oligo_HPY"/>
    <property type="match status" value="1"/>
</dbReference>
<dbReference type="STRING" id="1126833.VN24_18645"/>
<dbReference type="InterPro" id="IPR050319">
    <property type="entry name" value="ABC_transp_ATP-bind"/>
</dbReference>
<dbReference type="KEGG" id="pbj:VN24_18645"/>
<dbReference type="Pfam" id="PF00005">
    <property type="entry name" value="ABC_tran"/>
    <property type="match status" value="1"/>
</dbReference>
<gene>
    <name evidence="6" type="ORF">VN24_18645</name>
</gene>
<dbReference type="AlphaFoldDB" id="A0A0D5NMK2"/>
<dbReference type="NCBIfam" id="NF008453">
    <property type="entry name" value="PRK11308.1"/>
    <property type="match status" value="1"/>
</dbReference>
<evidence type="ECO:0000313" key="7">
    <source>
        <dbReference type="Proteomes" id="UP000032633"/>
    </source>
</evidence>
<dbReference type="OrthoDB" id="9802264at2"/>
<evidence type="ECO:0000313" key="6">
    <source>
        <dbReference type="EMBL" id="AJY76212.1"/>
    </source>
</evidence>
<dbReference type="GO" id="GO:0005524">
    <property type="term" value="F:ATP binding"/>
    <property type="evidence" value="ECO:0007669"/>
    <property type="project" value="UniProtKB-KW"/>
</dbReference>
<reference evidence="7" key="2">
    <citation type="submission" date="2015-03" db="EMBL/GenBank/DDBJ databases">
        <title>Genome sequence of Paenibacillus beijingensis strain DSM 24997T.</title>
        <authorList>
            <person name="Kwak Y."/>
            <person name="Shin J.-H."/>
        </authorList>
    </citation>
    <scope>NUCLEOTIDE SEQUENCE [LARGE SCALE GENOMIC DNA]</scope>
    <source>
        <strain evidence="7">DSM 24997</strain>
    </source>
</reference>
<evidence type="ECO:0000256" key="1">
    <source>
        <dbReference type="ARBA" id="ARBA00005417"/>
    </source>
</evidence>
<protein>
    <recommendedName>
        <fullName evidence="5">ABC transporter domain-containing protein</fullName>
    </recommendedName>
</protein>
<dbReference type="SUPFAM" id="SSF52540">
    <property type="entry name" value="P-loop containing nucleoside triphosphate hydrolases"/>
    <property type="match status" value="1"/>
</dbReference>
<dbReference type="EMBL" id="CP011058">
    <property type="protein sequence ID" value="AJY76212.1"/>
    <property type="molecule type" value="Genomic_DNA"/>
</dbReference>
<keyword evidence="2" id="KW-0813">Transport</keyword>
<dbReference type="Proteomes" id="UP000032633">
    <property type="component" value="Chromosome"/>
</dbReference>
<keyword evidence="4" id="KW-0067">ATP-binding</keyword>
<dbReference type="InterPro" id="IPR013563">
    <property type="entry name" value="Oligopep_ABC_C"/>
</dbReference>
<evidence type="ECO:0000259" key="5">
    <source>
        <dbReference type="PROSITE" id="PS50893"/>
    </source>
</evidence>
<dbReference type="Gene3D" id="3.40.50.300">
    <property type="entry name" value="P-loop containing nucleotide triphosphate hydrolases"/>
    <property type="match status" value="1"/>
</dbReference>
<dbReference type="SMART" id="SM00382">
    <property type="entry name" value="AAA"/>
    <property type="match status" value="1"/>
</dbReference>
<dbReference type="InterPro" id="IPR003593">
    <property type="entry name" value="AAA+_ATPase"/>
</dbReference>
<feature type="domain" description="ABC transporter" evidence="5">
    <location>
        <begin position="6"/>
        <end position="256"/>
    </location>
</feature>
<dbReference type="RefSeq" id="WP_045671640.1">
    <property type="nucleotide sequence ID" value="NZ_CP011058.1"/>
</dbReference>
<dbReference type="InterPro" id="IPR027417">
    <property type="entry name" value="P-loop_NTPase"/>
</dbReference>
<sequence>MSYPLVEIKNLKKYFPIKKGLMGKTVNHVKAVDGLDFTIFKGETLGLVGESGCGKSTTGRTILQLLKPTEGQVYYEGTNLAALKPKELRRLRRDFQMVFQDPYSSLDPRLTVDNVIAEPLVIHNLYPGKEKERRVHELLEIVGLNSSHAKRYAHEFSGGQRQRIGIARALALNPKLIVADEPVSALDVSVQSQVINLFQDLQEQFQLTYLFIAHDLSVVKHISDRVGVMYLGRMVELAEKKELFADPLHPYTKALLSAVPVPDPKAKKERIVLQGDVPSPVNPPEGCTFHPRCSACFDKCKTVKPEFKKVDNRYVACHLYD</sequence>
<dbReference type="Pfam" id="PF08352">
    <property type="entry name" value="oligo_HPY"/>
    <property type="match status" value="1"/>
</dbReference>
<dbReference type="PANTHER" id="PTHR43776">
    <property type="entry name" value="TRANSPORT ATP-BINDING PROTEIN"/>
    <property type="match status" value="1"/>
</dbReference>
<dbReference type="PROSITE" id="PS00211">
    <property type="entry name" value="ABC_TRANSPORTER_1"/>
    <property type="match status" value="1"/>
</dbReference>
<dbReference type="PANTHER" id="PTHR43776:SF7">
    <property type="entry name" value="D,D-DIPEPTIDE TRANSPORT ATP-BINDING PROTEIN DDPF-RELATED"/>
    <property type="match status" value="1"/>
</dbReference>
<evidence type="ECO:0000256" key="4">
    <source>
        <dbReference type="ARBA" id="ARBA00022840"/>
    </source>
</evidence>
<reference evidence="6 7" key="1">
    <citation type="journal article" date="2015" name="J. Biotechnol.">
        <title>Complete genome sequence of Paenibacillus beijingensis 7188(T) (=DSM 24997(T)), a novel rhizobacterium from jujube garden soil.</title>
        <authorList>
            <person name="Kwak Y."/>
            <person name="Shin J.H."/>
        </authorList>
    </citation>
    <scope>NUCLEOTIDE SEQUENCE [LARGE SCALE GENOMIC DNA]</scope>
    <source>
        <strain evidence="6 7">DSM 24997</strain>
    </source>
</reference>
<dbReference type="InterPro" id="IPR003439">
    <property type="entry name" value="ABC_transporter-like_ATP-bd"/>
</dbReference>
<dbReference type="HOGENOM" id="CLU_000604_1_23_9"/>
<dbReference type="FunFam" id="3.40.50.300:FF:000016">
    <property type="entry name" value="Oligopeptide ABC transporter ATP-binding component"/>
    <property type="match status" value="1"/>
</dbReference>
<dbReference type="GO" id="GO:0015833">
    <property type="term" value="P:peptide transport"/>
    <property type="evidence" value="ECO:0007669"/>
    <property type="project" value="InterPro"/>
</dbReference>
<dbReference type="InterPro" id="IPR017871">
    <property type="entry name" value="ABC_transporter-like_CS"/>
</dbReference>
<accession>A0A0D5NMK2</accession>
<evidence type="ECO:0000256" key="3">
    <source>
        <dbReference type="ARBA" id="ARBA00022741"/>
    </source>
</evidence>
<dbReference type="PROSITE" id="PS50893">
    <property type="entry name" value="ABC_TRANSPORTER_2"/>
    <property type="match status" value="1"/>
</dbReference>
<dbReference type="PATRIC" id="fig|1126833.4.peg.4103"/>
<proteinExistence type="inferred from homology"/>
<name>A0A0D5NMK2_9BACL</name>
<dbReference type="CDD" id="cd03257">
    <property type="entry name" value="ABC_NikE_OppD_transporters"/>
    <property type="match status" value="1"/>
</dbReference>
<keyword evidence="3" id="KW-0547">Nucleotide-binding</keyword>
<dbReference type="GO" id="GO:0055085">
    <property type="term" value="P:transmembrane transport"/>
    <property type="evidence" value="ECO:0007669"/>
    <property type="project" value="UniProtKB-ARBA"/>
</dbReference>